<dbReference type="Proteomes" id="UP001161325">
    <property type="component" value="Unassembled WGS sequence"/>
</dbReference>
<organism evidence="1 2">
    <name type="scientific">Roseisolibacter agri</name>
    <dbReference type="NCBI Taxonomy" id="2014610"/>
    <lineage>
        <taxon>Bacteria</taxon>
        <taxon>Pseudomonadati</taxon>
        <taxon>Gemmatimonadota</taxon>
        <taxon>Gemmatimonadia</taxon>
        <taxon>Gemmatimonadales</taxon>
        <taxon>Gemmatimonadaceae</taxon>
        <taxon>Roseisolibacter</taxon>
    </lineage>
</organism>
<dbReference type="InterPro" id="IPR037919">
    <property type="entry name" value="OGT"/>
</dbReference>
<dbReference type="GO" id="GO:0006493">
    <property type="term" value="P:protein O-linked glycosylation"/>
    <property type="evidence" value="ECO:0007669"/>
    <property type="project" value="InterPro"/>
</dbReference>
<reference evidence="1" key="1">
    <citation type="submission" date="2022-08" db="EMBL/GenBank/DDBJ databases">
        <title>Draft genome sequencing of Roseisolibacter agri AW1220.</title>
        <authorList>
            <person name="Tobiishi Y."/>
            <person name="Tonouchi A."/>
        </authorList>
    </citation>
    <scope>NUCLEOTIDE SEQUENCE</scope>
    <source>
        <strain evidence="1">AW1220</strain>
    </source>
</reference>
<name>A0AA37VAV3_9BACT</name>
<dbReference type="EMBL" id="BRXS01000003">
    <property type="protein sequence ID" value="GLC25813.1"/>
    <property type="molecule type" value="Genomic_DNA"/>
</dbReference>
<gene>
    <name evidence="1" type="ORF">rosag_23260</name>
</gene>
<dbReference type="Gene3D" id="1.25.40.10">
    <property type="entry name" value="Tetratricopeptide repeat domain"/>
    <property type="match status" value="1"/>
</dbReference>
<dbReference type="GO" id="GO:0097363">
    <property type="term" value="F:protein O-acetylglucosaminyltransferase activity"/>
    <property type="evidence" value="ECO:0007669"/>
    <property type="project" value="TreeGrafter"/>
</dbReference>
<evidence type="ECO:0000313" key="2">
    <source>
        <dbReference type="Proteomes" id="UP001161325"/>
    </source>
</evidence>
<accession>A0AA37VAV3</accession>
<evidence type="ECO:0008006" key="3">
    <source>
        <dbReference type="Google" id="ProtNLM"/>
    </source>
</evidence>
<evidence type="ECO:0000313" key="1">
    <source>
        <dbReference type="EMBL" id="GLC25813.1"/>
    </source>
</evidence>
<keyword evidence="2" id="KW-1185">Reference proteome</keyword>
<dbReference type="PANTHER" id="PTHR44366">
    <property type="entry name" value="UDP-N-ACETYLGLUCOSAMINE--PEPTIDE N-ACETYLGLUCOSAMINYLTRANSFERASE 110 KDA SUBUNIT"/>
    <property type="match status" value="1"/>
</dbReference>
<sequence length="464" mass="49412">MLLLATLAVTAAAQQPTPVVPTAGARPTYTTTSVEARQALADGLDDLAYIDIARAVRRFRQAVALDSSFGLARVLHAAFAPGLDSAQRMAEATRGMSDAARASTRELLLATALREQIAERRDESAKLFRAAADLYPDDALFAMLAAQNPSGQRAPAATVEAFRAVTTRFPSFGAPYNGLAYALLNVGDTTAALEAARKQVELAPGQPNPLDSYAEMLQVAGRLDSAARYYADAARADSGFTEAYVGMAELHQLRGRTADARAGLATALRLAAGIEDSLRYMTYLAQNRVYANDLREAGRQLGAVAQLAEQRRQMGAAAEAHGNLAVLAALSNDRAGVSQHLEHLRRLRRPADSAQVARTAGLAWLTAGMTDSLRAVVATLPADAHLARAALATLEKKGEDAQRALEAARNDGPLARELLAEAHALQQHADVARATRQQLHGLRFGVYYNDTDLATAVALRRAGK</sequence>
<dbReference type="SUPFAM" id="SSF48452">
    <property type="entry name" value="TPR-like"/>
    <property type="match status" value="1"/>
</dbReference>
<protein>
    <recommendedName>
        <fullName evidence="3">Tetratricopeptide repeat protein</fullName>
    </recommendedName>
</protein>
<proteinExistence type="predicted"/>
<dbReference type="AlphaFoldDB" id="A0AA37VAV3"/>
<dbReference type="PANTHER" id="PTHR44366:SF1">
    <property type="entry name" value="UDP-N-ACETYLGLUCOSAMINE--PEPTIDE N-ACETYLGLUCOSAMINYLTRANSFERASE 110 KDA SUBUNIT"/>
    <property type="match status" value="1"/>
</dbReference>
<dbReference type="InterPro" id="IPR011990">
    <property type="entry name" value="TPR-like_helical_dom_sf"/>
</dbReference>
<comment type="caution">
    <text evidence="1">The sequence shown here is derived from an EMBL/GenBank/DDBJ whole genome shotgun (WGS) entry which is preliminary data.</text>
</comment>